<comment type="caution">
    <text evidence="17">The sequence shown here is derived from an EMBL/GenBank/DDBJ whole genome shotgun (WGS) entry which is preliminary data.</text>
</comment>
<evidence type="ECO:0000256" key="3">
    <source>
        <dbReference type="ARBA" id="ARBA00019052"/>
    </source>
</evidence>
<evidence type="ECO:0000256" key="13">
    <source>
        <dbReference type="ARBA" id="ARBA00045821"/>
    </source>
</evidence>
<feature type="domain" description="HMG box" evidence="16">
    <location>
        <begin position="69"/>
        <end position="137"/>
    </location>
</feature>
<evidence type="ECO:0000256" key="15">
    <source>
        <dbReference type="SAM" id="MobiDB-lite"/>
    </source>
</evidence>
<dbReference type="InterPro" id="IPR050140">
    <property type="entry name" value="SRY-related_HMG-box_TF-like"/>
</dbReference>
<keyword evidence="10" id="KW-0804">Transcription</keyword>
<dbReference type="PROSITE" id="PS50118">
    <property type="entry name" value="HMG_BOX_2"/>
    <property type="match status" value="1"/>
</dbReference>
<feature type="compositionally biased region" description="Polar residues" evidence="15">
    <location>
        <begin position="273"/>
        <end position="282"/>
    </location>
</feature>
<evidence type="ECO:0000256" key="7">
    <source>
        <dbReference type="ARBA" id="ARBA00023015"/>
    </source>
</evidence>
<keyword evidence="9" id="KW-0010">Activator</keyword>
<comment type="similarity">
    <text evidence="2">Belongs to the SRY family.</text>
</comment>
<dbReference type="GO" id="GO:0001228">
    <property type="term" value="F:DNA-binding transcription activator activity, RNA polymerase II-specific"/>
    <property type="evidence" value="ECO:0007669"/>
    <property type="project" value="TreeGrafter"/>
</dbReference>
<dbReference type="EMBL" id="JAPWDV010000002">
    <property type="protein sequence ID" value="KAJ6219448.1"/>
    <property type="molecule type" value="Genomic_DNA"/>
</dbReference>
<dbReference type="PANTHER" id="PTHR10270:SF161">
    <property type="entry name" value="SEX-DETERMINING REGION Y PROTEIN"/>
    <property type="match status" value="1"/>
</dbReference>
<evidence type="ECO:0000256" key="8">
    <source>
        <dbReference type="ARBA" id="ARBA00023125"/>
    </source>
</evidence>
<sequence length="309" mass="35208">MHKQSQSKGSSGSSTFTSHIKTLSKAKETDKELEEYFASKKVDPNSPTPYTDAIGETGRNLLSPAGNTVKRPLNAFMVWSRVERKRMFASYANANHSEISRTLGSKWNKLTTEEKLPFKEEAERLQELHRKQYPGYKYKPKSKKKMVPKDTETLEAQVAQLAKLEHQFPNLNENSFLQKYNEIKNQIINIDNIDKKDSTNDIDDPVEPVKINRVLHINDEDDDDDTIGHTWKKNGIQTYSIHNKQCYNTSHGSHSLLKSDGGASPNIHGKSHPISQTPIVNGNDCLQTKNDLIYNTEEELDDFIEDVFD</sequence>
<dbReference type="SMART" id="SM00398">
    <property type="entry name" value="HMG"/>
    <property type="match status" value="1"/>
</dbReference>
<evidence type="ECO:0000259" key="16">
    <source>
        <dbReference type="PROSITE" id="PS50118"/>
    </source>
</evidence>
<evidence type="ECO:0000256" key="9">
    <source>
        <dbReference type="ARBA" id="ARBA00023159"/>
    </source>
</evidence>
<gene>
    <name evidence="17" type="ORF">RDWZM_005260</name>
</gene>
<evidence type="ECO:0000256" key="5">
    <source>
        <dbReference type="ARBA" id="ARBA00022860"/>
    </source>
</evidence>
<evidence type="ECO:0000256" key="14">
    <source>
        <dbReference type="PROSITE-ProRule" id="PRU00267"/>
    </source>
</evidence>
<dbReference type="GO" id="GO:0030154">
    <property type="term" value="P:cell differentiation"/>
    <property type="evidence" value="ECO:0007669"/>
    <property type="project" value="UniProtKB-KW"/>
</dbReference>
<feature type="compositionally biased region" description="Low complexity" evidence="15">
    <location>
        <begin position="1"/>
        <end position="14"/>
    </location>
</feature>
<evidence type="ECO:0000256" key="11">
    <source>
        <dbReference type="ARBA" id="ARBA00023242"/>
    </source>
</evidence>
<feature type="region of interest" description="Disordered" evidence="15">
    <location>
        <begin position="1"/>
        <end position="27"/>
    </location>
</feature>
<name>A0A9Q0M6C4_BLOTA</name>
<keyword evidence="5" id="KW-0112">Calmodulin-binding</keyword>
<dbReference type="InterPro" id="IPR009071">
    <property type="entry name" value="HMG_box_dom"/>
</dbReference>
<comment type="function">
    <text evidence="13">Transcriptional regulator that controls a genetic switch in male development. It is necessary and sufficient for initiating male sex determination by directing the development of supporting cell precursors (pre-Sertoli cells) as Sertoli rather than granulosa cells. Involved in different aspects of gene regulation including promoter activation or repression. Binds to the DNA consensus sequence 5'-[AT]AACAA[AT]-3'. SRY HMG box recognizes DNA by partial intercalation in the minor groove and promotes DNA bending. Also involved in pre-mRNA splicing. In male adult brain involved in the maintenance of motor functions of dopaminergic neurons.</text>
</comment>
<dbReference type="GO" id="GO:0007548">
    <property type="term" value="P:sex differentiation"/>
    <property type="evidence" value="ECO:0007669"/>
    <property type="project" value="UniProtKB-KW"/>
</dbReference>
<keyword evidence="8 14" id="KW-0238">DNA-binding</keyword>
<evidence type="ECO:0000256" key="2">
    <source>
        <dbReference type="ARBA" id="ARBA00005998"/>
    </source>
</evidence>
<keyword evidence="18" id="KW-1185">Reference proteome</keyword>
<dbReference type="FunFam" id="1.10.30.10:FF:000003">
    <property type="entry name" value="Putative transcription factor SOX-6"/>
    <property type="match status" value="1"/>
</dbReference>
<reference evidence="17" key="1">
    <citation type="submission" date="2022-12" db="EMBL/GenBank/DDBJ databases">
        <title>Genome assemblies of Blomia tropicalis.</title>
        <authorList>
            <person name="Cui Y."/>
        </authorList>
    </citation>
    <scope>NUCLEOTIDE SEQUENCE</scope>
    <source>
        <tissue evidence="17">Adult mites</tissue>
    </source>
</reference>
<evidence type="ECO:0000256" key="4">
    <source>
        <dbReference type="ARBA" id="ARBA00022782"/>
    </source>
</evidence>
<dbReference type="Pfam" id="PF00505">
    <property type="entry name" value="HMG_box"/>
    <property type="match status" value="1"/>
</dbReference>
<evidence type="ECO:0000256" key="1">
    <source>
        <dbReference type="ARBA" id="ARBA00004324"/>
    </source>
</evidence>
<keyword evidence="11 14" id="KW-0539">Nucleus</keyword>
<comment type="subcellular location">
    <subcellularLocation>
        <location evidence="1">Nucleus speckle</location>
    </subcellularLocation>
</comment>
<evidence type="ECO:0000313" key="18">
    <source>
        <dbReference type="Proteomes" id="UP001142055"/>
    </source>
</evidence>
<dbReference type="InterPro" id="IPR036910">
    <property type="entry name" value="HMG_box_dom_sf"/>
</dbReference>
<keyword evidence="7" id="KW-0805">Transcription regulation</keyword>
<evidence type="ECO:0000256" key="6">
    <source>
        <dbReference type="ARBA" id="ARBA00022928"/>
    </source>
</evidence>
<dbReference type="Proteomes" id="UP001142055">
    <property type="component" value="Chromosome 2"/>
</dbReference>
<dbReference type="SUPFAM" id="SSF47095">
    <property type="entry name" value="HMG-box"/>
    <property type="match status" value="1"/>
</dbReference>
<keyword evidence="6" id="KW-0726">Sexual differentiation</keyword>
<protein>
    <recommendedName>
        <fullName evidence="3">Sex-determining region Y protein</fullName>
    </recommendedName>
    <alternativeName>
        <fullName evidence="12">Testis-determining factor</fullName>
    </alternativeName>
</protein>
<feature type="region of interest" description="Disordered" evidence="15">
    <location>
        <begin position="251"/>
        <end position="282"/>
    </location>
</feature>
<dbReference type="AlphaFoldDB" id="A0A9Q0M6C4"/>
<dbReference type="Gene3D" id="1.10.30.10">
    <property type="entry name" value="High mobility group box domain"/>
    <property type="match status" value="1"/>
</dbReference>
<dbReference type="PANTHER" id="PTHR10270">
    <property type="entry name" value="SOX TRANSCRIPTION FACTOR"/>
    <property type="match status" value="1"/>
</dbReference>
<evidence type="ECO:0000256" key="10">
    <source>
        <dbReference type="ARBA" id="ARBA00023163"/>
    </source>
</evidence>
<dbReference type="GO" id="GO:0005516">
    <property type="term" value="F:calmodulin binding"/>
    <property type="evidence" value="ECO:0007669"/>
    <property type="project" value="UniProtKB-KW"/>
</dbReference>
<feature type="DNA-binding region" description="HMG box" evidence="14">
    <location>
        <begin position="69"/>
        <end position="137"/>
    </location>
</feature>
<evidence type="ECO:0000313" key="17">
    <source>
        <dbReference type="EMBL" id="KAJ6219448.1"/>
    </source>
</evidence>
<accession>A0A9Q0M6C4</accession>
<organism evidence="17 18">
    <name type="scientific">Blomia tropicalis</name>
    <name type="common">Mite</name>
    <dbReference type="NCBI Taxonomy" id="40697"/>
    <lineage>
        <taxon>Eukaryota</taxon>
        <taxon>Metazoa</taxon>
        <taxon>Ecdysozoa</taxon>
        <taxon>Arthropoda</taxon>
        <taxon>Chelicerata</taxon>
        <taxon>Arachnida</taxon>
        <taxon>Acari</taxon>
        <taxon>Acariformes</taxon>
        <taxon>Sarcoptiformes</taxon>
        <taxon>Astigmata</taxon>
        <taxon>Glycyphagoidea</taxon>
        <taxon>Echimyopodidae</taxon>
        <taxon>Blomia</taxon>
    </lineage>
</organism>
<keyword evidence="4" id="KW-0221">Differentiation</keyword>
<proteinExistence type="inferred from homology"/>
<dbReference type="GO" id="GO:0016607">
    <property type="term" value="C:nuclear speck"/>
    <property type="evidence" value="ECO:0007669"/>
    <property type="project" value="UniProtKB-SubCell"/>
</dbReference>
<evidence type="ECO:0000256" key="12">
    <source>
        <dbReference type="ARBA" id="ARBA00032498"/>
    </source>
</evidence>
<dbReference type="GO" id="GO:0000978">
    <property type="term" value="F:RNA polymerase II cis-regulatory region sequence-specific DNA binding"/>
    <property type="evidence" value="ECO:0007669"/>
    <property type="project" value="TreeGrafter"/>
</dbReference>